<dbReference type="KEGG" id="saci:Sinac_0354"/>
<dbReference type="InterPro" id="IPR046169">
    <property type="entry name" value="DUF6171"/>
</dbReference>
<protein>
    <recommendedName>
        <fullName evidence="3">Tetratricopeptide repeat protein</fullName>
    </recommendedName>
</protein>
<dbReference type="AlphaFoldDB" id="L0D5V3"/>
<dbReference type="SUPFAM" id="SSF48452">
    <property type="entry name" value="TPR-like"/>
    <property type="match status" value="1"/>
</dbReference>
<dbReference type="Gene3D" id="1.25.40.10">
    <property type="entry name" value="Tetratricopeptide repeat domain"/>
    <property type="match status" value="1"/>
</dbReference>
<sequence length="471" mass="51803">MNLPDGRRLVVHDLILPEVTGGRLVLWWRGDCRDGFQEWERIGTAANARVETEQGLCSITASSFQARQRLRGAIGRVVHHLVGTRSEKDWTLPNGKSATPVGGRRADLRLAWPEAESTPLDEARIKARWPGDREIRSLGPNLYLVSGLEPEQPPHEATFAEKPFQESELAITERALSTAIQSGDRRRIIIALSDLGLVLLYTGDTQRSAKVLSEALLEADRIGDLALHADVANNLAHTELYLGQPKTALDRLEPIVKYARSVGDHPAEKLALDRMARSLLELGDREGGLSCLRDAWILAAKVGDRRHEADLLWLGAIHLADAGRREEAVAAAGTAVDRLRHLHHPAAEWYAQHLESYRAGLAKITPDTFGPRWSPLGGKVDVSAEGPHSERTARPDSVATAGPLRMAVNAAKSMASFMASGFKTSSPQVYRNRLAVCTTCDQHTGTRCRVCGCITAAKAWLQHERCPFDKW</sequence>
<dbReference type="Pfam" id="PF19668">
    <property type="entry name" value="DUF6171"/>
    <property type="match status" value="1"/>
</dbReference>
<dbReference type="InterPro" id="IPR011990">
    <property type="entry name" value="TPR-like_helical_dom_sf"/>
</dbReference>
<name>L0D5V3_SINAD</name>
<evidence type="ECO:0000313" key="2">
    <source>
        <dbReference type="Proteomes" id="UP000010798"/>
    </source>
</evidence>
<proteinExistence type="predicted"/>
<organism evidence="1 2">
    <name type="scientific">Singulisphaera acidiphila (strain ATCC BAA-1392 / DSM 18658 / VKM B-2454 / MOB10)</name>
    <dbReference type="NCBI Taxonomy" id="886293"/>
    <lineage>
        <taxon>Bacteria</taxon>
        <taxon>Pseudomonadati</taxon>
        <taxon>Planctomycetota</taxon>
        <taxon>Planctomycetia</taxon>
        <taxon>Isosphaerales</taxon>
        <taxon>Isosphaeraceae</taxon>
        <taxon>Singulisphaera</taxon>
    </lineage>
</organism>
<dbReference type="RefSeq" id="WP_015243979.1">
    <property type="nucleotide sequence ID" value="NC_019892.1"/>
</dbReference>
<gene>
    <name evidence="1" type="ordered locus">Sinac_0354</name>
</gene>
<keyword evidence="2" id="KW-1185">Reference proteome</keyword>
<evidence type="ECO:0008006" key="3">
    <source>
        <dbReference type="Google" id="ProtNLM"/>
    </source>
</evidence>
<dbReference type="OrthoDB" id="268397at2"/>
<dbReference type="eggNOG" id="COG0457">
    <property type="taxonomic scope" value="Bacteria"/>
</dbReference>
<dbReference type="EMBL" id="CP003364">
    <property type="protein sequence ID" value="AGA24794.1"/>
    <property type="molecule type" value="Genomic_DNA"/>
</dbReference>
<dbReference type="HOGENOM" id="CLU_578582_0_0_0"/>
<dbReference type="STRING" id="886293.Sinac_0354"/>
<reference evidence="1 2" key="1">
    <citation type="submission" date="2012-02" db="EMBL/GenBank/DDBJ databases">
        <title>Complete sequence of chromosome of Singulisphaera acidiphila DSM 18658.</title>
        <authorList>
            <consortium name="US DOE Joint Genome Institute (JGI-PGF)"/>
            <person name="Lucas S."/>
            <person name="Copeland A."/>
            <person name="Lapidus A."/>
            <person name="Glavina del Rio T."/>
            <person name="Dalin E."/>
            <person name="Tice H."/>
            <person name="Bruce D."/>
            <person name="Goodwin L."/>
            <person name="Pitluck S."/>
            <person name="Peters L."/>
            <person name="Ovchinnikova G."/>
            <person name="Chertkov O."/>
            <person name="Kyrpides N."/>
            <person name="Mavromatis K."/>
            <person name="Ivanova N."/>
            <person name="Brettin T."/>
            <person name="Detter J.C."/>
            <person name="Han C."/>
            <person name="Larimer F."/>
            <person name="Land M."/>
            <person name="Hauser L."/>
            <person name="Markowitz V."/>
            <person name="Cheng J.-F."/>
            <person name="Hugenholtz P."/>
            <person name="Woyke T."/>
            <person name="Wu D."/>
            <person name="Tindall B."/>
            <person name="Pomrenke H."/>
            <person name="Brambilla E."/>
            <person name="Klenk H.-P."/>
            <person name="Eisen J.A."/>
        </authorList>
    </citation>
    <scope>NUCLEOTIDE SEQUENCE [LARGE SCALE GENOMIC DNA]</scope>
    <source>
        <strain evidence="2">ATCC BAA-1392 / DSM 18658 / VKM B-2454 / MOB10</strain>
    </source>
</reference>
<accession>L0D5V3</accession>
<dbReference type="Proteomes" id="UP000010798">
    <property type="component" value="Chromosome"/>
</dbReference>
<evidence type="ECO:0000313" key="1">
    <source>
        <dbReference type="EMBL" id="AGA24794.1"/>
    </source>
</evidence>